<reference evidence="2 3" key="1">
    <citation type="submission" date="2015-01" db="EMBL/GenBank/DDBJ databases">
        <title>The Genome Sequence of Capronia semiimmersa CBS27337.</title>
        <authorList>
            <consortium name="The Broad Institute Genomics Platform"/>
            <person name="Cuomo C."/>
            <person name="de Hoog S."/>
            <person name="Gorbushina A."/>
            <person name="Stielow B."/>
            <person name="Teixiera M."/>
            <person name="Abouelleil A."/>
            <person name="Chapman S.B."/>
            <person name="Priest M."/>
            <person name="Young S.K."/>
            <person name="Wortman J."/>
            <person name="Nusbaum C."/>
            <person name="Birren B."/>
        </authorList>
    </citation>
    <scope>NUCLEOTIDE SEQUENCE [LARGE SCALE GENOMIC DNA]</scope>
    <source>
        <strain evidence="2 3">CBS 27337</strain>
    </source>
</reference>
<accession>A0A0D2EEJ8</accession>
<dbReference type="AlphaFoldDB" id="A0A0D2EEJ8"/>
<sequence length="278" mass="30260">MVPSNGTNVSRSREREKALEEPAAPTESASERERDPDPRVSQSPLITPTYDFGQTPLTSTTSRQPAFLTETGPPPPPRPLISPAYPGVAQTPQPFPSPWPSQTTQQQALAFPMQSWQAQPPYNCWQPYPGSNNMPYPGPWAGYTPVMSAFSSLNQHLNPLPIEGYAPNPAIEPNLGGNQQGQFDTWNAIRNQQTSTRSSYAHSNMASNLGRPHTSATSQSQPEAFESENQDALLRGLYNAGFPDLGPFPPTGYSNPTPSFGHGEDGDEEGEQQIPPEC</sequence>
<name>A0A0D2EEJ8_9EURO</name>
<organism evidence="2 3">
    <name type="scientific">Phialophora macrospora</name>
    <dbReference type="NCBI Taxonomy" id="1851006"/>
    <lineage>
        <taxon>Eukaryota</taxon>
        <taxon>Fungi</taxon>
        <taxon>Dikarya</taxon>
        <taxon>Ascomycota</taxon>
        <taxon>Pezizomycotina</taxon>
        <taxon>Eurotiomycetes</taxon>
        <taxon>Chaetothyriomycetidae</taxon>
        <taxon>Chaetothyriales</taxon>
        <taxon>Herpotrichiellaceae</taxon>
        <taxon>Phialophora</taxon>
    </lineage>
</organism>
<feature type="compositionally biased region" description="Basic and acidic residues" evidence="1">
    <location>
        <begin position="29"/>
        <end position="38"/>
    </location>
</feature>
<feature type="region of interest" description="Disordered" evidence="1">
    <location>
        <begin position="1"/>
        <end position="108"/>
    </location>
</feature>
<dbReference type="Proteomes" id="UP000054266">
    <property type="component" value="Unassembled WGS sequence"/>
</dbReference>
<evidence type="ECO:0000313" key="2">
    <source>
        <dbReference type="EMBL" id="KIW72722.1"/>
    </source>
</evidence>
<evidence type="ECO:0000256" key="1">
    <source>
        <dbReference type="SAM" id="MobiDB-lite"/>
    </source>
</evidence>
<gene>
    <name evidence="2" type="ORF">PV04_00898</name>
</gene>
<feature type="compositionally biased region" description="Polar residues" evidence="1">
    <location>
        <begin position="55"/>
        <end position="64"/>
    </location>
</feature>
<feature type="compositionally biased region" description="Polar residues" evidence="1">
    <location>
        <begin position="193"/>
        <end position="207"/>
    </location>
</feature>
<evidence type="ECO:0000313" key="3">
    <source>
        <dbReference type="Proteomes" id="UP000054266"/>
    </source>
</evidence>
<dbReference type="HOGENOM" id="CLU_1001157_0_0_1"/>
<keyword evidence="3" id="KW-1185">Reference proteome</keyword>
<feature type="compositionally biased region" description="Basic and acidic residues" evidence="1">
    <location>
        <begin position="11"/>
        <end position="20"/>
    </location>
</feature>
<proteinExistence type="predicted"/>
<feature type="compositionally biased region" description="Polar residues" evidence="1">
    <location>
        <begin position="1"/>
        <end position="10"/>
    </location>
</feature>
<dbReference type="EMBL" id="KN846956">
    <property type="protein sequence ID" value="KIW72722.1"/>
    <property type="molecule type" value="Genomic_DNA"/>
</dbReference>
<feature type="compositionally biased region" description="Low complexity" evidence="1">
    <location>
        <begin position="81"/>
        <end position="92"/>
    </location>
</feature>
<protein>
    <submittedName>
        <fullName evidence="2">Uncharacterized protein</fullName>
    </submittedName>
</protein>
<feature type="region of interest" description="Disordered" evidence="1">
    <location>
        <begin position="193"/>
        <end position="278"/>
    </location>
</feature>